<evidence type="ECO:0000313" key="3">
    <source>
        <dbReference type="Proteomes" id="UP000323142"/>
    </source>
</evidence>
<reference evidence="2 3" key="2">
    <citation type="submission" date="2019-09" db="EMBL/GenBank/DDBJ databases">
        <authorList>
            <person name="Jin C."/>
        </authorList>
    </citation>
    <scope>NUCLEOTIDE SEQUENCE [LARGE SCALE GENOMIC DNA]</scope>
    <source>
        <strain evidence="2 3">BN140002</strain>
    </source>
</reference>
<sequence>MLAIDHVQLAIPAGGEEVCRRFYIEVLGMSEIPKPAILAARGGLWVQSGAVQIHLGVEADFRPARKAHPAIVVANLDALATRVSDAGHAPTWDGSIPGLRRFFVSDPHGNRIEFMEPPHG</sequence>
<accession>A0A5B2V9Z9</accession>
<dbReference type="OrthoDB" id="9813630at2"/>
<protein>
    <submittedName>
        <fullName evidence="2">Glyoxalase</fullName>
    </submittedName>
</protein>
<dbReference type="Gene3D" id="3.10.180.10">
    <property type="entry name" value="2,3-Dihydroxybiphenyl 1,2-Dioxygenase, domain 1"/>
    <property type="match status" value="1"/>
</dbReference>
<keyword evidence="3" id="KW-1185">Reference proteome</keyword>
<proteinExistence type="predicted"/>
<dbReference type="PROSITE" id="PS51819">
    <property type="entry name" value="VOC"/>
    <property type="match status" value="1"/>
</dbReference>
<feature type="domain" description="VOC" evidence="1">
    <location>
        <begin position="3"/>
        <end position="117"/>
    </location>
</feature>
<dbReference type="AlphaFoldDB" id="A0A5B2V9Z9"/>
<dbReference type="SUPFAM" id="SSF54593">
    <property type="entry name" value="Glyoxalase/Bleomycin resistance protein/Dihydroxybiphenyl dioxygenase"/>
    <property type="match status" value="1"/>
</dbReference>
<comment type="caution">
    <text evidence="2">The sequence shown here is derived from an EMBL/GenBank/DDBJ whole genome shotgun (WGS) entry which is preliminary data.</text>
</comment>
<reference evidence="2 3" key="1">
    <citation type="submission" date="2019-09" db="EMBL/GenBank/DDBJ databases">
        <title>Salinarimonas rosea gen. nov., sp. nov., a new member of the a-2 subgroup of the Proteobacteria.</title>
        <authorList>
            <person name="Liu J."/>
        </authorList>
    </citation>
    <scope>NUCLEOTIDE SEQUENCE [LARGE SCALE GENOMIC DNA]</scope>
    <source>
        <strain evidence="2 3">BN140002</strain>
    </source>
</reference>
<dbReference type="Proteomes" id="UP000323142">
    <property type="component" value="Unassembled WGS sequence"/>
</dbReference>
<dbReference type="PANTHER" id="PTHR39175:SF1">
    <property type="entry name" value="FAMILY PROTEIN, PUTATIVE (AFU_ORTHOLOGUE AFUA_3G15060)-RELATED"/>
    <property type="match status" value="1"/>
</dbReference>
<dbReference type="PANTHER" id="PTHR39175">
    <property type="entry name" value="FAMILY PROTEIN, PUTATIVE (AFU_ORTHOLOGUE AFUA_3G15060)-RELATED"/>
    <property type="match status" value="1"/>
</dbReference>
<dbReference type="InterPro" id="IPR029068">
    <property type="entry name" value="Glyas_Bleomycin-R_OHBP_Dase"/>
</dbReference>
<dbReference type="InterPro" id="IPR037523">
    <property type="entry name" value="VOC_core"/>
</dbReference>
<organism evidence="2 3">
    <name type="scientific">Salinarimonas soli</name>
    <dbReference type="NCBI Taxonomy" id="1638099"/>
    <lineage>
        <taxon>Bacteria</taxon>
        <taxon>Pseudomonadati</taxon>
        <taxon>Pseudomonadota</taxon>
        <taxon>Alphaproteobacteria</taxon>
        <taxon>Hyphomicrobiales</taxon>
        <taxon>Salinarimonadaceae</taxon>
        <taxon>Salinarimonas</taxon>
    </lineage>
</organism>
<dbReference type="EMBL" id="VUOA01000028">
    <property type="protein sequence ID" value="KAA2236333.1"/>
    <property type="molecule type" value="Genomic_DNA"/>
</dbReference>
<evidence type="ECO:0000259" key="1">
    <source>
        <dbReference type="PROSITE" id="PS51819"/>
    </source>
</evidence>
<evidence type="ECO:0000313" key="2">
    <source>
        <dbReference type="EMBL" id="KAA2236333.1"/>
    </source>
</evidence>
<gene>
    <name evidence="2" type="ORF">F0L46_15645</name>
</gene>
<name>A0A5B2V9Z9_9HYPH</name>